<evidence type="ECO:0000313" key="7">
    <source>
        <dbReference type="EMBL" id="MPV36646.1"/>
    </source>
</evidence>
<feature type="non-terminal residue" evidence="7">
    <location>
        <position position="417"/>
    </location>
</feature>
<proteinExistence type="predicted"/>
<comment type="caution">
    <text evidence="7">The sequence shown here is derived from an EMBL/GenBank/DDBJ whole genome shotgun (WGS) entry which is preliminary data.</text>
</comment>
<keyword evidence="2" id="KW-0285">Flavoprotein</keyword>
<accession>A0A6N7EKC6</accession>
<feature type="region of interest" description="Disordered" evidence="5">
    <location>
        <begin position="1"/>
        <end position="22"/>
    </location>
</feature>
<dbReference type="AlphaFoldDB" id="A0A6N7EKC6"/>
<feature type="domain" description="FAD/NAD(P)-binding" evidence="6">
    <location>
        <begin position="32"/>
        <end position="310"/>
    </location>
</feature>
<dbReference type="Gene3D" id="3.30.390.30">
    <property type="match status" value="1"/>
</dbReference>
<sequence length="417" mass="42862">MARDYRGKVPDLPADRPDLLPRTADRVTHPRSVVVVGAGLAGLRTAAELRSQGFDGELTVVGAERLPPYDRPPLSKELFTRTAPVWLAEDGLGDLHELADTVLLGRRAVALEQADDGGRVHLDAGDGPDELRADAVVLALGAVASIPTAWAGALTLHTADDAARLRAALIPGTRLVVVGAGWIGAEVAGLAAARGCEVTVVEMAPVPLERQLGPVVGARTADWYAEAGVDLRCSTRVVSVRPGEVDVAATAGSSTLRAEVVLAATGVRPATGWLDGVVPLGPRGALPVDATGRVTDGPGWLRAVGDCADMTVPGLGVVPGGHWDGALNHPALLVADLLGRAAPPVPAPYVFSTQFGRELAAVGAVPAAADLLLREDGRGWTALHVARGPDGVRLLGGATVDRPRDVSPLRKLLAGGA</sequence>
<dbReference type="OrthoDB" id="1145at2"/>
<protein>
    <submittedName>
        <fullName evidence="7">Pyridine nucleotide-disulfide oxidoreductase</fullName>
    </submittedName>
</protein>
<keyword evidence="8" id="KW-1185">Reference proteome</keyword>
<dbReference type="GO" id="GO:0005737">
    <property type="term" value="C:cytoplasm"/>
    <property type="evidence" value="ECO:0007669"/>
    <property type="project" value="TreeGrafter"/>
</dbReference>
<evidence type="ECO:0000256" key="2">
    <source>
        <dbReference type="ARBA" id="ARBA00022630"/>
    </source>
</evidence>
<dbReference type="GO" id="GO:0016651">
    <property type="term" value="F:oxidoreductase activity, acting on NAD(P)H"/>
    <property type="evidence" value="ECO:0007669"/>
    <property type="project" value="TreeGrafter"/>
</dbReference>
<evidence type="ECO:0000259" key="6">
    <source>
        <dbReference type="Pfam" id="PF07992"/>
    </source>
</evidence>
<dbReference type="SUPFAM" id="SSF55424">
    <property type="entry name" value="FAD/NAD-linked reductases, dimerisation (C-terminal) domain"/>
    <property type="match status" value="1"/>
</dbReference>
<dbReference type="PRINTS" id="PR00411">
    <property type="entry name" value="PNDRDTASEI"/>
</dbReference>
<evidence type="ECO:0000256" key="1">
    <source>
        <dbReference type="ARBA" id="ARBA00001974"/>
    </source>
</evidence>
<evidence type="ECO:0000256" key="3">
    <source>
        <dbReference type="ARBA" id="ARBA00022827"/>
    </source>
</evidence>
<dbReference type="Pfam" id="PF07992">
    <property type="entry name" value="Pyr_redox_2"/>
    <property type="match status" value="1"/>
</dbReference>
<dbReference type="InterPro" id="IPR016156">
    <property type="entry name" value="FAD/NAD-linked_Rdtase_dimer_sf"/>
</dbReference>
<dbReference type="InterPro" id="IPR023753">
    <property type="entry name" value="FAD/NAD-binding_dom"/>
</dbReference>
<organism evidence="7 8">
    <name type="scientific">Georgenia subflava</name>
    <dbReference type="NCBI Taxonomy" id="1622177"/>
    <lineage>
        <taxon>Bacteria</taxon>
        <taxon>Bacillati</taxon>
        <taxon>Actinomycetota</taxon>
        <taxon>Actinomycetes</taxon>
        <taxon>Micrococcales</taxon>
        <taxon>Bogoriellaceae</taxon>
        <taxon>Georgenia</taxon>
    </lineage>
</organism>
<evidence type="ECO:0000256" key="4">
    <source>
        <dbReference type="ARBA" id="ARBA00023002"/>
    </source>
</evidence>
<keyword evidence="4" id="KW-0560">Oxidoreductase</keyword>
<evidence type="ECO:0000256" key="5">
    <source>
        <dbReference type="SAM" id="MobiDB-lite"/>
    </source>
</evidence>
<comment type="cofactor">
    <cofactor evidence="1">
        <name>FAD</name>
        <dbReference type="ChEBI" id="CHEBI:57692"/>
    </cofactor>
</comment>
<gene>
    <name evidence="7" type="ORF">GB881_06175</name>
</gene>
<dbReference type="PRINTS" id="PR00368">
    <property type="entry name" value="FADPNR"/>
</dbReference>
<name>A0A6N7EKC6_9MICO</name>
<dbReference type="InterPro" id="IPR050446">
    <property type="entry name" value="FAD-oxidoreductase/Apoptosis"/>
</dbReference>
<dbReference type="EMBL" id="WHPC01000016">
    <property type="protein sequence ID" value="MPV36646.1"/>
    <property type="molecule type" value="Genomic_DNA"/>
</dbReference>
<dbReference type="Proteomes" id="UP000437709">
    <property type="component" value="Unassembled WGS sequence"/>
</dbReference>
<dbReference type="Gene3D" id="3.50.50.60">
    <property type="entry name" value="FAD/NAD(P)-binding domain"/>
    <property type="match status" value="2"/>
</dbReference>
<dbReference type="SUPFAM" id="SSF51905">
    <property type="entry name" value="FAD/NAD(P)-binding domain"/>
    <property type="match status" value="2"/>
</dbReference>
<dbReference type="PANTHER" id="PTHR43557:SF2">
    <property type="entry name" value="RIESKE DOMAIN-CONTAINING PROTEIN-RELATED"/>
    <property type="match status" value="1"/>
</dbReference>
<dbReference type="InterPro" id="IPR036188">
    <property type="entry name" value="FAD/NAD-bd_sf"/>
</dbReference>
<keyword evidence="3" id="KW-0274">FAD</keyword>
<evidence type="ECO:0000313" key="8">
    <source>
        <dbReference type="Proteomes" id="UP000437709"/>
    </source>
</evidence>
<reference evidence="7 8" key="1">
    <citation type="submission" date="2019-10" db="EMBL/GenBank/DDBJ databases">
        <title>Georgenia wutianyii sp. nov. and Georgenia yuyongxinii sp. nov. isolated from plateau pika (Ochotona curzoniae) in the Qinghai-Tibet plateau of China.</title>
        <authorList>
            <person name="Tian Z."/>
        </authorList>
    </citation>
    <scope>NUCLEOTIDE SEQUENCE [LARGE SCALE GENOMIC DNA]</scope>
    <source>
        <strain evidence="7 8">JCM 19765</strain>
    </source>
</reference>
<dbReference type="PANTHER" id="PTHR43557">
    <property type="entry name" value="APOPTOSIS-INDUCING FACTOR 1"/>
    <property type="match status" value="1"/>
</dbReference>